<dbReference type="Pfam" id="PF25876">
    <property type="entry name" value="HH_MFP_RND"/>
    <property type="match status" value="1"/>
</dbReference>
<dbReference type="SUPFAM" id="SSF111369">
    <property type="entry name" value="HlyD-like secretion proteins"/>
    <property type="match status" value="1"/>
</dbReference>
<feature type="domain" description="Multidrug resistance protein MdtA-like C-terminal permuted SH3" evidence="8">
    <location>
        <begin position="282"/>
        <end position="341"/>
    </location>
</feature>
<evidence type="ECO:0000256" key="1">
    <source>
        <dbReference type="ARBA" id="ARBA00004196"/>
    </source>
</evidence>
<gene>
    <name evidence="9" type="ORF">DH17_11105</name>
</gene>
<dbReference type="Gene3D" id="2.40.30.170">
    <property type="match status" value="1"/>
</dbReference>
<accession>A0A0B2UGT7</accession>
<dbReference type="GO" id="GO:1990281">
    <property type="term" value="C:efflux pump complex"/>
    <property type="evidence" value="ECO:0007669"/>
    <property type="project" value="TreeGrafter"/>
</dbReference>
<dbReference type="Pfam" id="PF25967">
    <property type="entry name" value="RND-MFP_C"/>
    <property type="match status" value="1"/>
</dbReference>
<evidence type="ECO:0000259" key="8">
    <source>
        <dbReference type="Pfam" id="PF25967"/>
    </source>
</evidence>
<evidence type="ECO:0000259" key="5">
    <source>
        <dbReference type="Pfam" id="PF25876"/>
    </source>
</evidence>
<evidence type="ECO:0000313" key="10">
    <source>
        <dbReference type="Proteomes" id="UP000031012"/>
    </source>
</evidence>
<proteinExistence type="inferred from homology"/>
<evidence type="ECO:0000259" key="6">
    <source>
        <dbReference type="Pfam" id="PF25917"/>
    </source>
</evidence>
<evidence type="ECO:0000256" key="3">
    <source>
        <dbReference type="ARBA" id="ARBA00022448"/>
    </source>
</evidence>
<organism evidence="9 10">
    <name type="scientific">Acinetobacter oleivorans</name>
    <dbReference type="NCBI Taxonomy" id="1148157"/>
    <lineage>
        <taxon>Bacteria</taxon>
        <taxon>Pseudomonadati</taxon>
        <taxon>Pseudomonadota</taxon>
        <taxon>Gammaproteobacteria</taxon>
        <taxon>Moraxellales</taxon>
        <taxon>Moraxellaceae</taxon>
        <taxon>Acinetobacter</taxon>
    </lineage>
</organism>
<feature type="domain" description="Multidrug resistance protein MdtA-like barrel-sandwich hybrid" evidence="6">
    <location>
        <begin position="64"/>
        <end position="197"/>
    </location>
</feature>
<comment type="similarity">
    <text evidence="2">Belongs to the membrane fusion protein (MFP) (TC 8.A.1) family.</text>
</comment>
<dbReference type="PROSITE" id="PS51257">
    <property type="entry name" value="PROKAR_LIPOPROTEIN"/>
    <property type="match status" value="1"/>
</dbReference>
<evidence type="ECO:0000256" key="2">
    <source>
        <dbReference type="ARBA" id="ARBA00009477"/>
    </source>
</evidence>
<evidence type="ECO:0000256" key="4">
    <source>
        <dbReference type="SAM" id="Coils"/>
    </source>
</evidence>
<dbReference type="Pfam" id="PF25917">
    <property type="entry name" value="BSH_RND"/>
    <property type="match status" value="1"/>
</dbReference>
<dbReference type="Pfam" id="PF25954">
    <property type="entry name" value="Beta-barrel_RND_2"/>
    <property type="match status" value="1"/>
</dbReference>
<keyword evidence="3" id="KW-0813">Transport</keyword>
<feature type="domain" description="CusB-like beta-barrel" evidence="7">
    <location>
        <begin position="207"/>
        <end position="278"/>
    </location>
</feature>
<evidence type="ECO:0000313" key="9">
    <source>
        <dbReference type="EMBL" id="KHN68237.1"/>
    </source>
</evidence>
<dbReference type="GO" id="GO:0015562">
    <property type="term" value="F:efflux transmembrane transporter activity"/>
    <property type="evidence" value="ECO:0007669"/>
    <property type="project" value="TreeGrafter"/>
</dbReference>
<sequence length="368" mass="39780">MNLLKPLIMSMVIVCTVTLMGCSKEAPKTEEIPYVMVAQPLTTLNEQKSYAGDVQARQQTALAFRVGGQVTARYVDVGDRVKVGQVLAKLDVADAQLQLNAAKAQLDNAQAAAKTASDELKRFQQLLPINAVSRSQYDTVKNQYDSAQAALQQARSNYEVSANQTGYNQLVSNKNGVITARNIEIGQVVAAGQAAYQLAIDGEREVVIGVPEQAVAEIKVGQAAWVTLWSKPNDRFAGYVREVSPAADQSRTFTVKVALKEGQSVIQLGQSARVFFSSTQTNVMSVPLSSVSATDNQPYVWVVNANQTLRKVSVTIGAYGKDSVPVLSGLAPNDWVVIGGVHLLRDKQKIHPIDRENRGVKIQGATQP</sequence>
<comment type="subcellular location">
    <subcellularLocation>
        <location evidence="1">Cell envelope</location>
    </subcellularLocation>
</comment>
<dbReference type="AlphaFoldDB" id="A0A0B2UGT7"/>
<dbReference type="InterPro" id="IPR006143">
    <property type="entry name" value="RND_pump_MFP"/>
</dbReference>
<dbReference type="InterPro" id="IPR058792">
    <property type="entry name" value="Beta-barrel_RND_2"/>
</dbReference>
<dbReference type="NCBIfam" id="TIGR01730">
    <property type="entry name" value="RND_mfp"/>
    <property type="match status" value="1"/>
</dbReference>
<comment type="caution">
    <text evidence="9">The sequence shown here is derived from an EMBL/GenBank/DDBJ whole genome shotgun (WGS) entry which is preliminary data.</text>
</comment>
<dbReference type="PANTHER" id="PTHR30469:SF15">
    <property type="entry name" value="HLYD FAMILY OF SECRETION PROTEINS"/>
    <property type="match status" value="1"/>
</dbReference>
<dbReference type="PANTHER" id="PTHR30469">
    <property type="entry name" value="MULTIDRUG RESISTANCE PROTEIN MDTA"/>
    <property type="match status" value="1"/>
</dbReference>
<evidence type="ECO:0000259" key="7">
    <source>
        <dbReference type="Pfam" id="PF25954"/>
    </source>
</evidence>
<dbReference type="InterPro" id="IPR058624">
    <property type="entry name" value="MdtA-like_HH"/>
</dbReference>
<dbReference type="Gene3D" id="2.40.420.20">
    <property type="match status" value="1"/>
</dbReference>
<dbReference type="Gene3D" id="1.10.287.470">
    <property type="entry name" value="Helix hairpin bin"/>
    <property type="match status" value="1"/>
</dbReference>
<feature type="domain" description="Multidrug resistance protein MdtA-like alpha-helical hairpin" evidence="5">
    <location>
        <begin position="98"/>
        <end position="155"/>
    </location>
</feature>
<protein>
    <submittedName>
        <fullName evidence="9">RND transporter</fullName>
    </submittedName>
</protein>
<name>A0A0B2UGT7_9GAMM</name>
<reference evidence="9 10" key="1">
    <citation type="submission" date="2014-03" db="EMBL/GenBank/DDBJ databases">
        <title>Genome sequence of the diesel-degrader and plant-growth promoter Acinetobacter oleivorans PF-1 isolated from the roots of poplar tree.</title>
        <authorList>
            <person name="Gkorezis P."/>
            <person name="van Hamme J."/>
            <person name="Rineau F."/>
            <person name="Vangronsveld J."/>
            <person name="Francetti A."/>
        </authorList>
    </citation>
    <scope>NUCLEOTIDE SEQUENCE [LARGE SCALE GENOMIC DNA]</scope>
    <source>
        <strain evidence="9 10">PF1</strain>
    </source>
</reference>
<dbReference type="InterPro" id="IPR058625">
    <property type="entry name" value="MdtA-like_BSH"/>
</dbReference>
<keyword evidence="4" id="KW-0175">Coiled coil</keyword>
<feature type="coiled-coil region" evidence="4">
    <location>
        <begin position="92"/>
        <end position="164"/>
    </location>
</feature>
<dbReference type="Gene3D" id="2.40.50.100">
    <property type="match status" value="1"/>
</dbReference>
<dbReference type="InterPro" id="IPR058627">
    <property type="entry name" value="MdtA-like_C"/>
</dbReference>
<dbReference type="Proteomes" id="UP000031012">
    <property type="component" value="Unassembled WGS sequence"/>
</dbReference>
<dbReference type="EMBL" id="JHQK01000003">
    <property type="protein sequence ID" value="KHN68237.1"/>
    <property type="molecule type" value="Genomic_DNA"/>
</dbReference>